<dbReference type="PANTHER" id="PTHR11530:SF11">
    <property type="entry name" value="D-ASPARTATE OXIDASE"/>
    <property type="match status" value="1"/>
</dbReference>
<evidence type="ECO:0000256" key="4">
    <source>
        <dbReference type="ARBA" id="ARBA00022827"/>
    </source>
</evidence>
<gene>
    <name evidence="8" type="ORF">ACN42_g4151</name>
</gene>
<keyword evidence="3" id="KW-0285">Flavoprotein</keyword>
<feature type="binding site" evidence="6">
    <location>
        <position position="222"/>
    </location>
    <ligand>
        <name>D-dopa</name>
        <dbReference type="ChEBI" id="CHEBI:149689"/>
    </ligand>
</feature>
<feature type="binding site" evidence="6">
    <location>
        <position position="229"/>
    </location>
    <ligand>
        <name>D-dopa</name>
        <dbReference type="ChEBI" id="CHEBI:149689"/>
    </ligand>
</feature>
<evidence type="ECO:0000313" key="8">
    <source>
        <dbReference type="EMBL" id="KUM62947.1"/>
    </source>
</evidence>
<proteinExistence type="inferred from homology"/>
<dbReference type="PIRSF" id="PIRSF000189">
    <property type="entry name" value="D-aa_oxidase"/>
    <property type="match status" value="1"/>
</dbReference>
<dbReference type="SUPFAM" id="SSF51971">
    <property type="entry name" value="Nucleotide-binding domain"/>
    <property type="match status" value="1"/>
</dbReference>
<evidence type="ECO:0000256" key="3">
    <source>
        <dbReference type="ARBA" id="ARBA00022630"/>
    </source>
</evidence>
<dbReference type="EMBL" id="LLXE01000087">
    <property type="protein sequence ID" value="KUM62947.1"/>
    <property type="molecule type" value="Genomic_DNA"/>
</dbReference>
<dbReference type="Proteomes" id="UP000055045">
    <property type="component" value="Unassembled WGS sequence"/>
</dbReference>
<dbReference type="GO" id="GO:0003884">
    <property type="term" value="F:D-amino-acid oxidase activity"/>
    <property type="evidence" value="ECO:0007669"/>
    <property type="project" value="InterPro"/>
</dbReference>
<feature type="binding site" evidence="6">
    <location>
        <position position="322"/>
    </location>
    <ligand>
        <name>D-dopa</name>
        <dbReference type="ChEBI" id="CHEBI:149689"/>
    </ligand>
</feature>
<dbReference type="Gene3D" id="3.40.50.720">
    <property type="entry name" value="NAD(P)-binding Rossmann-like Domain"/>
    <property type="match status" value="1"/>
</dbReference>
<dbReference type="Pfam" id="PF01266">
    <property type="entry name" value="DAO"/>
    <property type="match status" value="1"/>
</dbReference>
<name>A0A124GS09_PENFR</name>
<feature type="binding site" evidence="6">
    <location>
        <begin position="47"/>
        <end position="48"/>
    </location>
    <ligand>
        <name>FAD</name>
        <dbReference type="ChEBI" id="CHEBI:57692"/>
    </ligand>
</feature>
<evidence type="ECO:0000259" key="7">
    <source>
        <dbReference type="Pfam" id="PF01266"/>
    </source>
</evidence>
<feature type="binding site" evidence="6">
    <location>
        <position position="185"/>
    </location>
    <ligand>
        <name>FAD</name>
        <dbReference type="ChEBI" id="CHEBI:57692"/>
    </ligand>
</feature>
<dbReference type="GO" id="GO:0071949">
    <property type="term" value="F:FAD binding"/>
    <property type="evidence" value="ECO:0007669"/>
    <property type="project" value="InterPro"/>
</dbReference>
<sequence length="352" mass="38236">MKSESVVIIGAGVIGLNVALVLAQKGYGRHTSIIAEHLPGDTSINYTSPWAGANFSAISASDPNALRWDKLGYKHLLDLAAKDGKNAFVKETHSVEYWDELPSRGKIDSMAAYLKNFKEIAAQDLPKGVVFGIEFTTITLNAPMHLRYLFQKLTQQYGVRVIRKRLPEVSSGQLSNDTKVIFNCTGNAAKELPGVQDSKCYPTRGQILLARASHVQQNIMRHGKDYETYVIPRPYSNGNVILGGFMQKNVGTPDTFGEETESILSRTTALLPALKSNETEVLGAFAGLRPSREGGARVARENVQLGATGRRVVVVHNYGAGGTGYQAGYGMAVEAVNTVTEEIDALIIQSHL</sequence>
<comment type="cofactor">
    <cofactor evidence="1 6">
        <name>FAD</name>
        <dbReference type="ChEBI" id="CHEBI:57692"/>
    </cofactor>
</comment>
<protein>
    <recommendedName>
        <fullName evidence="7">FAD dependent oxidoreductase domain-containing protein</fullName>
    </recommendedName>
</protein>
<dbReference type="PANTHER" id="PTHR11530">
    <property type="entry name" value="D-AMINO ACID OXIDASE"/>
    <property type="match status" value="1"/>
</dbReference>
<keyword evidence="4 6" id="KW-0274">FAD</keyword>
<evidence type="ECO:0000256" key="6">
    <source>
        <dbReference type="PIRSR" id="PIRSR000189-1"/>
    </source>
</evidence>
<feature type="domain" description="FAD dependent oxidoreductase" evidence="7">
    <location>
        <begin position="6"/>
        <end position="334"/>
    </location>
</feature>
<evidence type="ECO:0000256" key="1">
    <source>
        <dbReference type="ARBA" id="ARBA00001974"/>
    </source>
</evidence>
<dbReference type="Gene3D" id="3.30.9.10">
    <property type="entry name" value="D-Amino Acid Oxidase, subunit A, domain 2"/>
    <property type="match status" value="1"/>
</dbReference>
<dbReference type="PROSITE" id="PS00677">
    <property type="entry name" value="DAO"/>
    <property type="match status" value="1"/>
</dbReference>
<dbReference type="AlphaFoldDB" id="A0A124GS09"/>
<dbReference type="SUPFAM" id="SSF54373">
    <property type="entry name" value="FAD-linked reductases, C-terminal domain"/>
    <property type="match status" value="1"/>
</dbReference>
<dbReference type="InterPro" id="IPR023209">
    <property type="entry name" value="DAO"/>
</dbReference>
<organism evidence="8 9">
    <name type="scientific">Penicillium freii</name>
    <dbReference type="NCBI Taxonomy" id="48697"/>
    <lineage>
        <taxon>Eukaryota</taxon>
        <taxon>Fungi</taxon>
        <taxon>Dikarya</taxon>
        <taxon>Ascomycota</taxon>
        <taxon>Pezizomycotina</taxon>
        <taxon>Eurotiomycetes</taxon>
        <taxon>Eurotiomycetidae</taxon>
        <taxon>Eurotiales</taxon>
        <taxon>Aspergillaceae</taxon>
        <taxon>Penicillium</taxon>
    </lineage>
</organism>
<evidence type="ECO:0000313" key="9">
    <source>
        <dbReference type="Proteomes" id="UP000055045"/>
    </source>
</evidence>
<dbReference type="GO" id="GO:0005737">
    <property type="term" value="C:cytoplasm"/>
    <property type="evidence" value="ECO:0007669"/>
    <property type="project" value="TreeGrafter"/>
</dbReference>
<dbReference type="InterPro" id="IPR006181">
    <property type="entry name" value="D-amino_acid_oxidase_CS"/>
</dbReference>
<dbReference type="STRING" id="48697.A0A124GS09"/>
<accession>A0A124GS09</accession>
<keyword evidence="5" id="KW-0560">Oxidoreductase</keyword>
<feature type="binding site" evidence="6">
    <location>
        <position position="289"/>
    </location>
    <ligand>
        <name>D-dopa</name>
        <dbReference type="ChEBI" id="CHEBI:149689"/>
    </ligand>
</feature>
<evidence type="ECO:0000256" key="2">
    <source>
        <dbReference type="ARBA" id="ARBA00006730"/>
    </source>
</evidence>
<comment type="similarity">
    <text evidence="2">Belongs to the DAMOX/DASOX family.</text>
</comment>
<comment type="caution">
    <text evidence="8">The sequence shown here is derived from an EMBL/GenBank/DDBJ whole genome shotgun (WGS) entry which is preliminary data.</text>
</comment>
<reference evidence="8 9" key="1">
    <citation type="submission" date="2015-10" db="EMBL/GenBank/DDBJ databases">
        <title>Genome sequencing of Penicillium freii.</title>
        <authorList>
            <person name="Nguyen H.D."/>
            <person name="Visagie C.M."/>
            <person name="Seifert K.A."/>
        </authorList>
    </citation>
    <scope>NUCLEOTIDE SEQUENCE [LARGE SCALE GENOMIC DNA]</scope>
    <source>
        <strain evidence="8 9">DAOM 242723</strain>
    </source>
</reference>
<dbReference type="InterPro" id="IPR006076">
    <property type="entry name" value="FAD-dep_OxRdtase"/>
</dbReference>
<keyword evidence="9" id="KW-1185">Reference proteome</keyword>
<evidence type="ECO:0000256" key="5">
    <source>
        <dbReference type="ARBA" id="ARBA00023002"/>
    </source>
</evidence>
<dbReference type="GO" id="GO:0019478">
    <property type="term" value="P:D-amino acid catabolic process"/>
    <property type="evidence" value="ECO:0007669"/>
    <property type="project" value="TreeGrafter"/>
</dbReference>